<name>A0A6N7X3Q3_9FIRM</name>
<dbReference type="PANTHER" id="PTHR46112:SF3">
    <property type="entry name" value="AMINOPEPTIDASE YPDF"/>
    <property type="match status" value="1"/>
</dbReference>
<evidence type="ECO:0000313" key="3">
    <source>
        <dbReference type="EMBL" id="MST70277.1"/>
    </source>
</evidence>
<evidence type="ECO:0000313" key="4">
    <source>
        <dbReference type="Proteomes" id="UP000469424"/>
    </source>
</evidence>
<dbReference type="Gene3D" id="3.90.230.10">
    <property type="entry name" value="Creatinase/methionine aminopeptidase superfamily"/>
    <property type="match status" value="1"/>
</dbReference>
<proteinExistence type="predicted"/>
<sequence length="365" mass="41561">MNEKFTAKQNERIARVMEKMKENGLEQLLISDPKSIAFLTGIFVDPYERLWALLLKSNGEHVFFMNTLFFVSETGYKEVWFTDMDDQIGLIMENIDKEGTLGIDKTWAARFLIPLQERCPNLKTVWGSNCVDDVRAEKDEEEIALMKKASEINDVVMERVAEYIKEGMTERQVADFIDAEYLKEGASGNSFPTIVCFGENAADQHHEPSETRTLKAGECILIDMGCVWKGYCSDMTRTFYCKSVDEEQAKIHDIVRTAVLKAEEVIKPGIPVCDIDKQARDYIDEMGYTKYWGVRLGHFIGQDDHEFGDVSPINHNPAAVGNIFSIEPGIYIEGKYGVRVEDLVLVTEDGHELLNHVEKKYRIVG</sequence>
<dbReference type="Proteomes" id="UP000469424">
    <property type="component" value="Unassembled WGS sequence"/>
</dbReference>
<dbReference type="SUPFAM" id="SSF55920">
    <property type="entry name" value="Creatinase/aminopeptidase"/>
    <property type="match status" value="1"/>
</dbReference>
<dbReference type="Pfam" id="PF01321">
    <property type="entry name" value="Creatinase_N"/>
    <property type="match status" value="1"/>
</dbReference>
<keyword evidence="3" id="KW-0031">Aminopeptidase</keyword>
<evidence type="ECO:0000259" key="1">
    <source>
        <dbReference type="Pfam" id="PF00557"/>
    </source>
</evidence>
<reference evidence="3 4" key="1">
    <citation type="submission" date="2019-08" db="EMBL/GenBank/DDBJ databases">
        <title>In-depth cultivation of the pig gut microbiome towards novel bacterial diversity and tailored functional studies.</title>
        <authorList>
            <person name="Wylensek D."/>
            <person name="Hitch T.C.A."/>
            <person name="Clavel T."/>
        </authorList>
    </citation>
    <scope>NUCLEOTIDE SEQUENCE [LARGE SCALE GENOMIC DNA]</scope>
    <source>
        <strain evidence="3 4">WCA-MUC-591-APC-4B</strain>
    </source>
</reference>
<dbReference type="InterPro" id="IPR000587">
    <property type="entry name" value="Creatinase_N"/>
</dbReference>
<accession>A0A6N7X3Q3</accession>
<dbReference type="InterPro" id="IPR050659">
    <property type="entry name" value="Peptidase_M24B"/>
</dbReference>
<organism evidence="3 4">
    <name type="scientific">Mogibacterium kristiansenii</name>
    <dbReference type="NCBI Taxonomy" id="2606708"/>
    <lineage>
        <taxon>Bacteria</taxon>
        <taxon>Bacillati</taxon>
        <taxon>Bacillota</taxon>
        <taxon>Clostridia</taxon>
        <taxon>Peptostreptococcales</taxon>
        <taxon>Anaerovoracaceae</taxon>
        <taxon>Mogibacterium</taxon>
    </lineage>
</organism>
<dbReference type="Pfam" id="PF00557">
    <property type="entry name" value="Peptidase_M24"/>
    <property type="match status" value="1"/>
</dbReference>
<keyword evidence="3" id="KW-0378">Hydrolase</keyword>
<keyword evidence="3" id="KW-0645">Protease</keyword>
<gene>
    <name evidence="3" type="ORF">FYJ65_02805</name>
</gene>
<dbReference type="AlphaFoldDB" id="A0A6N7X3Q3"/>
<dbReference type="PANTHER" id="PTHR46112">
    <property type="entry name" value="AMINOPEPTIDASE"/>
    <property type="match status" value="1"/>
</dbReference>
<keyword evidence="4" id="KW-1185">Reference proteome</keyword>
<protein>
    <submittedName>
        <fullName evidence="3">Aminopeptidase P family protein</fullName>
    </submittedName>
</protein>
<dbReference type="Gene3D" id="3.40.350.10">
    <property type="entry name" value="Creatinase/prolidase N-terminal domain"/>
    <property type="match status" value="1"/>
</dbReference>
<dbReference type="InterPro" id="IPR036005">
    <property type="entry name" value="Creatinase/aminopeptidase-like"/>
</dbReference>
<dbReference type="RefSeq" id="WP_154553840.1">
    <property type="nucleotide sequence ID" value="NZ_JBJESO010000013.1"/>
</dbReference>
<feature type="domain" description="Creatinase N-terminal" evidence="2">
    <location>
        <begin position="12"/>
        <end position="136"/>
    </location>
</feature>
<dbReference type="InterPro" id="IPR029149">
    <property type="entry name" value="Creatin/AminoP/Spt16_N"/>
</dbReference>
<comment type="caution">
    <text evidence="3">The sequence shown here is derived from an EMBL/GenBank/DDBJ whole genome shotgun (WGS) entry which is preliminary data.</text>
</comment>
<dbReference type="EMBL" id="VUNA01000004">
    <property type="protein sequence ID" value="MST70277.1"/>
    <property type="molecule type" value="Genomic_DNA"/>
</dbReference>
<dbReference type="CDD" id="cd01092">
    <property type="entry name" value="APP-like"/>
    <property type="match status" value="1"/>
</dbReference>
<evidence type="ECO:0000259" key="2">
    <source>
        <dbReference type="Pfam" id="PF01321"/>
    </source>
</evidence>
<feature type="domain" description="Peptidase M24" evidence="1">
    <location>
        <begin position="145"/>
        <end position="348"/>
    </location>
</feature>
<dbReference type="GO" id="GO:0004177">
    <property type="term" value="F:aminopeptidase activity"/>
    <property type="evidence" value="ECO:0007669"/>
    <property type="project" value="UniProtKB-KW"/>
</dbReference>
<dbReference type="SUPFAM" id="SSF53092">
    <property type="entry name" value="Creatinase/prolidase N-terminal domain"/>
    <property type="match status" value="1"/>
</dbReference>
<dbReference type="InterPro" id="IPR000994">
    <property type="entry name" value="Pept_M24"/>
</dbReference>